<dbReference type="InterPro" id="IPR007886">
    <property type="entry name" value="AlaDH/PNT_N"/>
</dbReference>
<dbReference type="PROSITE" id="PS00837">
    <property type="entry name" value="ALADH_PNT_2"/>
    <property type="match status" value="1"/>
</dbReference>
<evidence type="ECO:0000256" key="2">
    <source>
        <dbReference type="ARBA" id="ARBA00022741"/>
    </source>
</evidence>
<dbReference type="SMART" id="SM01002">
    <property type="entry name" value="AlaDh_PNT_C"/>
    <property type="match status" value="1"/>
</dbReference>
<organism evidence="9">
    <name type="scientific">marine metagenome</name>
    <dbReference type="NCBI Taxonomy" id="408172"/>
    <lineage>
        <taxon>unclassified sequences</taxon>
        <taxon>metagenomes</taxon>
        <taxon>ecological metagenomes</taxon>
    </lineage>
</organism>
<dbReference type="SMART" id="SM01003">
    <property type="entry name" value="AlaDh_PNT_N"/>
    <property type="match status" value="1"/>
</dbReference>
<keyword evidence="2" id="KW-0547">Nucleotide-binding</keyword>
<dbReference type="PANTHER" id="PTHR10160:SF19">
    <property type="entry name" value="PROTON-TRANSLOCATING NAD(P)(+) TRANSHYDROGENASE"/>
    <property type="match status" value="1"/>
</dbReference>
<dbReference type="Pfam" id="PF01262">
    <property type="entry name" value="AlaDh_PNT_C"/>
    <property type="match status" value="1"/>
</dbReference>
<dbReference type="EMBL" id="UINC01000222">
    <property type="protein sequence ID" value="SUZ51482.1"/>
    <property type="molecule type" value="Genomic_DNA"/>
</dbReference>
<evidence type="ECO:0000256" key="6">
    <source>
        <dbReference type="ARBA" id="ARBA00048202"/>
    </source>
</evidence>
<evidence type="ECO:0000256" key="1">
    <source>
        <dbReference type="ARBA" id="ARBA00012943"/>
    </source>
</evidence>
<dbReference type="InterPro" id="IPR036291">
    <property type="entry name" value="NAD(P)-bd_dom_sf"/>
</dbReference>
<dbReference type="GO" id="GO:0006740">
    <property type="term" value="P:NADPH regeneration"/>
    <property type="evidence" value="ECO:0007669"/>
    <property type="project" value="TreeGrafter"/>
</dbReference>
<evidence type="ECO:0000256" key="4">
    <source>
        <dbReference type="ARBA" id="ARBA00022967"/>
    </source>
</evidence>
<comment type="catalytic activity">
    <reaction evidence="6">
        <text>NAD(+) + NADPH + H(+)(in) = NADH + NADP(+) + H(+)(out)</text>
        <dbReference type="Rhea" id="RHEA:47992"/>
        <dbReference type="ChEBI" id="CHEBI:15378"/>
        <dbReference type="ChEBI" id="CHEBI:57540"/>
        <dbReference type="ChEBI" id="CHEBI:57783"/>
        <dbReference type="ChEBI" id="CHEBI:57945"/>
        <dbReference type="ChEBI" id="CHEBI:58349"/>
        <dbReference type="EC" id="7.1.1.1"/>
    </reaction>
</comment>
<dbReference type="FunFam" id="3.40.50.720:FF:000188">
    <property type="entry name" value="NAD(P) transhydrogenase alpha subunit 1"/>
    <property type="match status" value="1"/>
</dbReference>
<sequence>MRVAVLKETRSAENRVALVPLGVKSLVKRGLTVTVQTGAGETSGVSDLMYRDAGAEIAASARETLEDAKLILVVNPPSSNELAHLSEGSILVGFLDPLSDPDLVSRLIELKVTGISMELVPRITRAQSMDALSSQATVAGYKAVLLAANHLPKFLPMFTTAAGTIRPAKALILGAGVAGLQAIATARRLGAIVEAFDVRPAVKEQVESLGASFLESEEEVTAEGEGGYAKELTEDQHSKELELIGSALIDTDIVITTAQIPGRKAPVLITEDMVKTMKYGSVIVDLAAESGGNCELSEAGETVLAHGVQILGPSNLPTSIPVHSSQMYSKNIVTLISEFISDDGQIQLDFENDVVGPSTVTHGGEVQNERVQSVMRSNNL</sequence>
<evidence type="ECO:0000259" key="7">
    <source>
        <dbReference type="SMART" id="SM01002"/>
    </source>
</evidence>
<accession>A0A381NA61</accession>
<evidence type="ECO:0000313" key="9">
    <source>
        <dbReference type="EMBL" id="SUZ51482.1"/>
    </source>
</evidence>
<dbReference type="SUPFAM" id="SSF52283">
    <property type="entry name" value="Formate/glycerate dehydrogenase catalytic domain-like"/>
    <property type="match status" value="1"/>
</dbReference>
<evidence type="ECO:0000259" key="8">
    <source>
        <dbReference type="SMART" id="SM01003"/>
    </source>
</evidence>
<dbReference type="EC" id="7.1.1.1" evidence="1"/>
<dbReference type="Pfam" id="PF05222">
    <property type="entry name" value="AlaDh_PNT_N"/>
    <property type="match status" value="1"/>
</dbReference>
<evidence type="ECO:0000256" key="3">
    <source>
        <dbReference type="ARBA" id="ARBA00022857"/>
    </source>
</evidence>
<proteinExistence type="predicted"/>
<keyword evidence="5" id="KW-0520">NAD</keyword>
<reference evidence="9" key="1">
    <citation type="submission" date="2018-05" db="EMBL/GenBank/DDBJ databases">
        <authorList>
            <person name="Lanie J.A."/>
            <person name="Ng W.-L."/>
            <person name="Kazmierczak K.M."/>
            <person name="Andrzejewski T.M."/>
            <person name="Davidsen T.M."/>
            <person name="Wayne K.J."/>
            <person name="Tettelin H."/>
            <person name="Glass J.I."/>
            <person name="Rusch D."/>
            <person name="Podicherti R."/>
            <person name="Tsui H.-C.T."/>
            <person name="Winkler M.E."/>
        </authorList>
    </citation>
    <scope>NUCLEOTIDE SEQUENCE</scope>
</reference>
<dbReference type="Gene3D" id="3.40.50.720">
    <property type="entry name" value="NAD(P)-binding Rossmann-like Domain"/>
    <property type="match status" value="2"/>
</dbReference>
<protein>
    <recommendedName>
        <fullName evidence="1">proton-translocating NAD(P)(+) transhydrogenase</fullName>
        <ecNumber evidence="1">7.1.1.1</ecNumber>
    </recommendedName>
</protein>
<dbReference type="SUPFAM" id="SSF51735">
    <property type="entry name" value="NAD(P)-binding Rossmann-fold domains"/>
    <property type="match status" value="1"/>
</dbReference>
<dbReference type="CDD" id="cd05304">
    <property type="entry name" value="Rubrum_tdh"/>
    <property type="match status" value="1"/>
</dbReference>
<dbReference type="GO" id="GO:0016491">
    <property type="term" value="F:oxidoreductase activity"/>
    <property type="evidence" value="ECO:0007669"/>
    <property type="project" value="InterPro"/>
</dbReference>
<dbReference type="GO" id="GO:0050661">
    <property type="term" value="F:NADP binding"/>
    <property type="evidence" value="ECO:0007669"/>
    <property type="project" value="TreeGrafter"/>
</dbReference>
<dbReference type="InterPro" id="IPR007698">
    <property type="entry name" value="AlaDH/PNT_NAD(H)-bd"/>
</dbReference>
<dbReference type="GO" id="GO:0008750">
    <property type="term" value="F:proton-translocating NAD(P)+ transhydrogenase activity"/>
    <property type="evidence" value="ECO:0007669"/>
    <property type="project" value="UniProtKB-EC"/>
</dbReference>
<feature type="domain" description="Alanine dehydrogenase/pyridine nucleotide transhydrogenase NAD(H)-binding" evidence="7">
    <location>
        <begin position="148"/>
        <end position="312"/>
    </location>
</feature>
<keyword evidence="3" id="KW-0521">NADP</keyword>
<dbReference type="InterPro" id="IPR008143">
    <property type="entry name" value="Ala_DH/PNT_CS2"/>
</dbReference>
<feature type="domain" description="Alanine dehydrogenase/pyridine nucleotide transhydrogenase N-terminal" evidence="8">
    <location>
        <begin position="4"/>
        <end position="139"/>
    </location>
</feature>
<dbReference type="NCBIfam" id="NF006942">
    <property type="entry name" value="PRK09424.1"/>
    <property type="match status" value="1"/>
</dbReference>
<dbReference type="PANTHER" id="PTHR10160">
    <property type="entry name" value="NAD(P) TRANSHYDROGENASE"/>
    <property type="match status" value="1"/>
</dbReference>
<evidence type="ECO:0000256" key="5">
    <source>
        <dbReference type="ARBA" id="ARBA00023027"/>
    </source>
</evidence>
<keyword evidence="4" id="KW-1278">Translocase</keyword>
<gene>
    <name evidence="9" type="ORF">METZ01_LOCUS4336</name>
</gene>
<dbReference type="AlphaFoldDB" id="A0A381NA61"/>
<dbReference type="GO" id="GO:0005886">
    <property type="term" value="C:plasma membrane"/>
    <property type="evidence" value="ECO:0007669"/>
    <property type="project" value="TreeGrafter"/>
</dbReference>
<name>A0A381NA61_9ZZZZ</name>